<dbReference type="PROSITE" id="PS51186">
    <property type="entry name" value="GNAT"/>
    <property type="match status" value="1"/>
</dbReference>
<dbReference type="InterPro" id="IPR016181">
    <property type="entry name" value="Acyl_CoA_acyltransferase"/>
</dbReference>
<dbReference type="Gene3D" id="3.40.630.30">
    <property type="match status" value="1"/>
</dbReference>
<keyword evidence="3" id="KW-1185">Reference proteome</keyword>
<comment type="caution">
    <text evidence="2">The sequence shown here is derived from an EMBL/GenBank/DDBJ whole genome shotgun (WGS) entry which is preliminary data.</text>
</comment>
<dbReference type="EMBL" id="JAMOIL010000005">
    <property type="protein sequence ID" value="MCM0619626.1"/>
    <property type="molecule type" value="Genomic_DNA"/>
</dbReference>
<accession>A0A9X2IDD4</accession>
<evidence type="ECO:0000259" key="1">
    <source>
        <dbReference type="PROSITE" id="PS51186"/>
    </source>
</evidence>
<reference evidence="2" key="1">
    <citation type="submission" date="2022-05" db="EMBL/GenBank/DDBJ databases">
        <authorList>
            <person name="Tuo L."/>
        </authorList>
    </citation>
    <scope>NUCLEOTIDE SEQUENCE</scope>
    <source>
        <strain evidence="2">BSK12Z-4</strain>
    </source>
</reference>
<evidence type="ECO:0000313" key="2">
    <source>
        <dbReference type="EMBL" id="MCM0619626.1"/>
    </source>
</evidence>
<organism evidence="2 3">
    <name type="scientific">Nocardioides bruguierae</name>
    <dbReference type="NCBI Taxonomy" id="2945102"/>
    <lineage>
        <taxon>Bacteria</taxon>
        <taxon>Bacillati</taxon>
        <taxon>Actinomycetota</taxon>
        <taxon>Actinomycetes</taxon>
        <taxon>Propionibacteriales</taxon>
        <taxon>Nocardioidaceae</taxon>
        <taxon>Nocardioides</taxon>
    </lineage>
</organism>
<dbReference type="SUPFAM" id="SSF55729">
    <property type="entry name" value="Acyl-CoA N-acyltransferases (Nat)"/>
    <property type="match status" value="1"/>
</dbReference>
<proteinExistence type="predicted"/>
<sequence length="270" mass="28549">MPLDLGRVAAESAAWTWYPDDARVVETDEHLLVAYPDWFHEPLQLLRLHTSRPVAGVLEEVLDAARDLAAGRPALTHLAVQARMDAPADLVPELRRRGAEVAETLDVLAADLSGCSSGGAADLGEWPGVTVSWVDDLPTARDFGVVEASVFGGEVPDPADTARAERSLAEARAELATGAGQLVAYLEGRAVGVAGLARGSATARLWGGGVLEDARGRGVYRALLASRLDRGVLLGADLALVKGRVETSAPILRRAGFEVVGREETLRLPL</sequence>
<evidence type="ECO:0000313" key="3">
    <source>
        <dbReference type="Proteomes" id="UP001139485"/>
    </source>
</evidence>
<name>A0A9X2IDD4_9ACTN</name>
<dbReference type="CDD" id="cd04301">
    <property type="entry name" value="NAT_SF"/>
    <property type="match status" value="1"/>
</dbReference>
<dbReference type="Proteomes" id="UP001139485">
    <property type="component" value="Unassembled WGS sequence"/>
</dbReference>
<dbReference type="GO" id="GO:0016747">
    <property type="term" value="F:acyltransferase activity, transferring groups other than amino-acyl groups"/>
    <property type="evidence" value="ECO:0007669"/>
    <property type="project" value="InterPro"/>
</dbReference>
<feature type="domain" description="N-acetyltransferase" evidence="1">
    <location>
        <begin position="138"/>
        <end position="270"/>
    </location>
</feature>
<protein>
    <submittedName>
        <fullName evidence="2">GNAT family N-acetyltransferase</fullName>
    </submittedName>
</protein>
<dbReference type="InterPro" id="IPR000182">
    <property type="entry name" value="GNAT_dom"/>
</dbReference>
<dbReference type="RefSeq" id="WP_250826424.1">
    <property type="nucleotide sequence ID" value="NZ_JAMOIL010000005.1"/>
</dbReference>
<gene>
    <name evidence="2" type="ORF">M8330_04875</name>
</gene>
<dbReference type="AlphaFoldDB" id="A0A9X2IDD4"/>